<keyword evidence="3" id="KW-1185">Reference proteome</keyword>
<dbReference type="GO" id="GO:0046983">
    <property type="term" value="F:protein dimerization activity"/>
    <property type="evidence" value="ECO:0007669"/>
    <property type="project" value="InterPro"/>
</dbReference>
<accession>A0A074RFM0</accession>
<evidence type="ECO:0000313" key="2">
    <source>
        <dbReference type="EMBL" id="KEP45921.1"/>
    </source>
</evidence>
<evidence type="ECO:0000313" key="3">
    <source>
        <dbReference type="Proteomes" id="UP000027456"/>
    </source>
</evidence>
<evidence type="ECO:0000259" key="1">
    <source>
        <dbReference type="Pfam" id="PF05699"/>
    </source>
</evidence>
<dbReference type="OrthoDB" id="3264316at2759"/>
<dbReference type="SUPFAM" id="SSF53098">
    <property type="entry name" value="Ribonuclease H-like"/>
    <property type="match status" value="1"/>
</dbReference>
<feature type="non-terminal residue" evidence="2">
    <location>
        <position position="1"/>
    </location>
</feature>
<dbReference type="AlphaFoldDB" id="A0A074RFM0"/>
<comment type="caution">
    <text evidence="2">The sequence shown here is derived from an EMBL/GenBank/DDBJ whole genome shotgun (WGS) entry which is preliminary data.</text>
</comment>
<reference evidence="2 3" key="1">
    <citation type="submission" date="2013-12" db="EMBL/GenBank/DDBJ databases">
        <authorList>
            <person name="Cubeta M."/>
            <person name="Pakala S."/>
            <person name="Fedorova N."/>
            <person name="Thomas E."/>
            <person name="Dean R."/>
            <person name="Jabaji S."/>
            <person name="Neate S."/>
            <person name="Toda T."/>
            <person name="Tavantzis S."/>
            <person name="Vilgalys R."/>
            <person name="Bharathan N."/>
            <person name="Pakala S."/>
            <person name="Losada L.S."/>
            <person name="Zafar N."/>
            <person name="Nierman W."/>
        </authorList>
    </citation>
    <scope>NUCLEOTIDE SEQUENCE [LARGE SCALE GENOMIC DNA]</scope>
    <source>
        <strain evidence="2 3">123E</strain>
    </source>
</reference>
<dbReference type="HOGENOM" id="CLU_2612656_0_0_1"/>
<dbReference type="Pfam" id="PF05699">
    <property type="entry name" value="Dimer_Tnp_hAT"/>
    <property type="match status" value="1"/>
</dbReference>
<organism evidence="2 3">
    <name type="scientific">Rhizoctonia solani 123E</name>
    <dbReference type="NCBI Taxonomy" id="1423351"/>
    <lineage>
        <taxon>Eukaryota</taxon>
        <taxon>Fungi</taxon>
        <taxon>Dikarya</taxon>
        <taxon>Basidiomycota</taxon>
        <taxon>Agaricomycotina</taxon>
        <taxon>Agaricomycetes</taxon>
        <taxon>Cantharellales</taxon>
        <taxon>Ceratobasidiaceae</taxon>
        <taxon>Rhizoctonia</taxon>
    </lineage>
</organism>
<gene>
    <name evidence="2" type="ORF">V565_230850</name>
</gene>
<dbReference type="InterPro" id="IPR008906">
    <property type="entry name" value="HATC_C_dom"/>
</dbReference>
<name>A0A074RFM0_9AGAM</name>
<dbReference type="InterPro" id="IPR012337">
    <property type="entry name" value="RNaseH-like_sf"/>
</dbReference>
<dbReference type="EMBL" id="AZST01001396">
    <property type="protein sequence ID" value="KEP45921.1"/>
    <property type="molecule type" value="Genomic_DNA"/>
</dbReference>
<dbReference type="Proteomes" id="UP000027456">
    <property type="component" value="Unassembled WGS sequence"/>
</dbReference>
<protein>
    <submittedName>
        <fullName evidence="2">HAT family dimerization protein</fullName>
    </submittedName>
</protein>
<sequence>VHHLHFTTVGHMARDLLCIPTSSASVERLLSQCKLTISGVRSSMSFETARRRICCQHWMKARVDADVVRTPLQIDEGID</sequence>
<proteinExistence type="predicted"/>
<feature type="domain" description="HAT C-terminal dimerisation" evidence="1">
    <location>
        <begin position="2"/>
        <end position="59"/>
    </location>
</feature>